<name>A0ABD6AQH7_9EURY</name>
<sequence length="133" mass="14705">MSSETEPRIASWSYAPVGEHGVDATPPADVPVWTTYDPVARTVVVTGEQFTNGAGQRTMPTDVTVEDDVLHLRFERLPRDESSAHHLDERDRRFALHVRFDARLPKHTAVVVVADEAETTTGWQNPAGCPADD</sequence>
<protein>
    <submittedName>
        <fullName evidence="1">Uncharacterized protein</fullName>
    </submittedName>
</protein>
<organism evidence="1 2">
    <name type="scientific">Halomarina rubra</name>
    <dbReference type="NCBI Taxonomy" id="2071873"/>
    <lineage>
        <taxon>Archaea</taxon>
        <taxon>Methanobacteriati</taxon>
        <taxon>Methanobacteriota</taxon>
        <taxon>Stenosarchaea group</taxon>
        <taxon>Halobacteria</taxon>
        <taxon>Halobacteriales</taxon>
        <taxon>Natronomonadaceae</taxon>
        <taxon>Halomarina</taxon>
    </lineage>
</organism>
<dbReference type="Proteomes" id="UP001597187">
    <property type="component" value="Unassembled WGS sequence"/>
</dbReference>
<dbReference type="RefSeq" id="WP_250871922.1">
    <property type="nucleotide sequence ID" value="NZ_JALXFV010000002.1"/>
</dbReference>
<evidence type="ECO:0000313" key="2">
    <source>
        <dbReference type="Proteomes" id="UP001597187"/>
    </source>
</evidence>
<keyword evidence="2" id="KW-1185">Reference proteome</keyword>
<dbReference type="AlphaFoldDB" id="A0ABD6AQH7"/>
<evidence type="ECO:0000313" key="1">
    <source>
        <dbReference type="EMBL" id="MFD1511939.1"/>
    </source>
</evidence>
<reference evidence="1 2" key="1">
    <citation type="journal article" date="2019" name="Int. J. Syst. Evol. Microbiol.">
        <title>The Global Catalogue of Microorganisms (GCM) 10K type strain sequencing project: providing services to taxonomists for standard genome sequencing and annotation.</title>
        <authorList>
            <consortium name="The Broad Institute Genomics Platform"/>
            <consortium name="The Broad Institute Genome Sequencing Center for Infectious Disease"/>
            <person name="Wu L."/>
            <person name="Ma J."/>
        </authorList>
    </citation>
    <scope>NUCLEOTIDE SEQUENCE [LARGE SCALE GENOMIC DNA]</scope>
    <source>
        <strain evidence="1 2">CGMCC 1.12563</strain>
    </source>
</reference>
<proteinExistence type="predicted"/>
<comment type="caution">
    <text evidence="1">The sequence shown here is derived from an EMBL/GenBank/DDBJ whole genome shotgun (WGS) entry which is preliminary data.</text>
</comment>
<gene>
    <name evidence="1" type="ORF">ACFSBT_01430</name>
</gene>
<accession>A0ABD6AQH7</accession>
<dbReference type="EMBL" id="JBHUDC010000002">
    <property type="protein sequence ID" value="MFD1511939.1"/>
    <property type="molecule type" value="Genomic_DNA"/>
</dbReference>